<keyword evidence="2" id="KW-0472">Membrane</keyword>
<dbReference type="OrthoDB" id="10510794at2759"/>
<organism evidence="4">
    <name type="scientific">Chlorella variabilis</name>
    <name type="common">Green alga</name>
    <dbReference type="NCBI Taxonomy" id="554065"/>
    <lineage>
        <taxon>Eukaryota</taxon>
        <taxon>Viridiplantae</taxon>
        <taxon>Chlorophyta</taxon>
        <taxon>core chlorophytes</taxon>
        <taxon>Trebouxiophyceae</taxon>
        <taxon>Chlorellales</taxon>
        <taxon>Chlorellaceae</taxon>
        <taxon>Chlorella clade</taxon>
        <taxon>Chlorella</taxon>
    </lineage>
</organism>
<dbReference type="EMBL" id="GL433839">
    <property type="protein sequence ID" value="EFN57666.1"/>
    <property type="molecule type" value="Genomic_DNA"/>
</dbReference>
<keyword evidence="2" id="KW-0812">Transmembrane</keyword>
<dbReference type="GeneID" id="17356839"/>
<dbReference type="KEGG" id="cvr:CHLNCDRAFT_142820"/>
<keyword evidence="2" id="KW-1133">Transmembrane helix</keyword>
<protein>
    <submittedName>
        <fullName evidence="3">Uncharacterized protein</fullName>
    </submittedName>
</protein>
<evidence type="ECO:0000256" key="2">
    <source>
        <dbReference type="SAM" id="Phobius"/>
    </source>
</evidence>
<sequence length="104" mass="10720">MAGGGGLPWQVRAFAGGGEGRMPAYKVAMVLGVAGVAWWYYSANKELAKKQDQAVDKFGRHGEKVDYGDPATFKASVQGGEHFPGLPDADTNAAGGHAGGAKTP</sequence>
<dbReference type="InParanoid" id="E1Z8U1"/>
<evidence type="ECO:0000313" key="4">
    <source>
        <dbReference type="Proteomes" id="UP000008141"/>
    </source>
</evidence>
<evidence type="ECO:0000256" key="1">
    <source>
        <dbReference type="SAM" id="MobiDB-lite"/>
    </source>
</evidence>
<name>E1Z8U1_CHLVA</name>
<proteinExistence type="predicted"/>
<gene>
    <name evidence="3" type="ORF">CHLNCDRAFT_142820</name>
</gene>
<feature type="region of interest" description="Disordered" evidence="1">
    <location>
        <begin position="77"/>
        <end position="104"/>
    </location>
</feature>
<evidence type="ECO:0000313" key="3">
    <source>
        <dbReference type="EMBL" id="EFN57666.1"/>
    </source>
</evidence>
<reference evidence="3 4" key="1">
    <citation type="journal article" date="2010" name="Plant Cell">
        <title>The Chlorella variabilis NC64A genome reveals adaptation to photosymbiosis, coevolution with viruses, and cryptic sex.</title>
        <authorList>
            <person name="Blanc G."/>
            <person name="Duncan G."/>
            <person name="Agarkova I."/>
            <person name="Borodovsky M."/>
            <person name="Gurnon J."/>
            <person name="Kuo A."/>
            <person name="Lindquist E."/>
            <person name="Lucas S."/>
            <person name="Pangilinan J."/>
            <person name="Polle J."/>
            <person name="Salamov A."/>
            <person name="Terry A."/>
            <person name="Yamada T."/>
            <person name="Dunigan D.D."/>
            <person name="Grigoriev I.V."/>
            <person name="Claverie J.M."/>
            <person name="Van Etten J.L."/>
        </authorList>
    </citation>
    <scope>NUCLEOTIDE SEQUENCE [LARGE SCALE GENOMIC DNA]</scope>
    <source>
        <strain evidence="3 4">NC64A</strain>
    </source>
</reference>
<accession>E1Z8U1</accession>
<dbReference type="RefSeq" id="XP_005849768.1">
    <property type="nucleotide sequence ID" value="XM_005849706.1"/>
</dbReference>
<keyword evidence="4" id="KW-1185">Reference proteome</keyword>
<dbReference type="Proteomes" id="UP000008141">
    <property type="component" value="Unassembled WGS sequence"/>
</dbReference>
<feature type="transmembrane region" description="Helical" evidence="2">
    <location>
        <begin position="24"/>
        <end position="41"/>
    </location>
</feature>
<dbReference type="AlphaFoldDB" id="E1Z8U1"/>